<dbReference type="PANTHER" id="PTHR45661">
    <property type="entry name" value="SURFACE ANTIGEN"/>
    <property type="match status" value="1"/>
</dbReference>
<sequence length="280" mass="32592">MRVATVDGLVTLFYDGSKELYNEELEQEWSLGAYNFSRAVDPLGEGWEDWDMSDECKAYCRRRRSWQQIIIEEGVTEIPAWTFVRCTNIKRVIFSNTVIRIEECAFYYCKDLIFIKLSINLAHIGSDAFQGCDLISVFIPSSCRAIKWGAFSLNKNLKIFHVPNQIELEPNVLGQTKVFEESPFELNEYGEYHDQTDEVHDWLKNINNDEKYSLHRACCSFQPLKEVIINIILQRGIGAFNIKNEAGITPSRYLKENPYADIKETEIIRDYIMKIMGEHE</sequence>
<dbReference type="InterPro" id="IPR053139">
    <property type="entry name" value="Surface_bspA-like"/>
</dbReference>
<dbReference type="PANTHER" id="PTHR45661:SF3">
    <property type="entry name" value="IG-LIKE DOMAIN-CONTAINING PROTEIN"/>
    <property type="match status" value="1"/>
</dbReference>
<evidence type="ECO:0008006" key="3">
    <source>
        <dbReference type="Google" id="ProtNLM"/>
    </source>
</evidence>
<dbReference type="Proteomes" id="UP001054902">
    <property type="component" value="Unassembled WGS sequence"/>
</dbReference>
<reference evidence="1 2" key="1">
    <citation type="journal article" date="2021" name="Sci. Rep.">
        <title>The genome of the diatom Chaetoceros tenuissimus carries an ancient integrated fragment of an extant virus.</title>
        <authorList>
            <person name="Hongo Y."/>
            <person name="Kimura K."/>
            <person name="Takaki Y."/>
            <person name="Yoshida Y."/>
            <person name="Baba S."/>
            <person name="Kobayashi G."/>
            <person name="Nagasaki K."/>
            <person name="Hano T."/>
            <person name="Tomaru Y."/>
        </authorList>
    </citation>
    <scope>NUCLEOTIDE SEQUENCE [LARGE SCALE GENOMIC DNA]</scope>
    <source>
        <strain evidence="1 2">NIES-3715</strain>
    </source>
</reference>
<evidence type="ECO:0000313" key="1">
    <source>
        <dbReference type="EMBL" id="GFH46386.1"/>
    </source>
</evidence>
<protein>
    <recommendedName>
        <fullName evidence="3">Leucine-rich repeat domain-containing protein</fullName>
    </recommendedName>
</protein>
<comment type="caution">
    <text evidence="1">The sequence shown here is derived from an EMBL/GenBank/DDBJ whole genome shotgun (WGS) entry which is preliminary data.</text>
</comment>
<dbReference type="InterPro" id="IPR026906">
    <property type="entry name" value="LRR_5"/>
</dbReference>
<name>A0AAD3CK66_9STRA</name>
<proteinExistence type="predicted"/>
<dbReference type="AlphaFoldDB" id="A0AAD3CK66"/>
<gene>
    <name evidence="1" type="ORF">CTEN210_02860</name>
</gene>
<dbReference type="SUPFAM" id="SSF52058">
    <property type="entry name" value="L domain-like"/>
    <property type="match status" value="1"/>
</dbReference>
<organism evidence="1 2">
    <name type="scientific">Chaetoceros tenuissimus</name>
    <dbReference type="NCBI Taxonomy" id="426638"/>
    <lineage>
        <taxon>Eukaryota</taxon>
        <taxon>Sar</taxon>
        <taxon>Stramenopiles</taxon>
        <taxon>Ochrophyta</taxon>
        <taxon>Bacillariophyta</taxon>
        <taxon>Coscinodiscophyceae</taxon>
        <taxon>Chaetocerotophycidae</taxon>
        <taxon>Chaetocerotales</taxon>
        <taxon>Chaetocerotaceae</taxon>
        <taxon>Chaetoceros</taxon>
    </lineage>
</organism>
<accession>A0AAD3CK66</accession>
<keyword evidence="2" id="KW-1185">Reference proteome</keyword>
<dbReference type="EMBL" id="BLLK01000022">
    <property type="protein sequence ID" value="GFH46386.1"/>
    <property type="molecule type" value="Genomic_DNA"/>
</dbReference>
<dbReference type="Pfam" id="PF13306">
    <property type="entry name" value="LRR_5"/>
    <property type="match status" value="1"/>
</dbReference>
<dbReference type="InterPro" id="IPR032675">
    <property type="entry name" value="LRR_dom_sf"/>
</dbReference>
<evidence type="ECO:0000313" key="2">
    <source>
        <dbReference type="Proteomes" id="UP001054902"/>
    </source>
</evidence>
<dbReference type="Gene3D" id="3.80.10.10">
    <property type="entry name" value="Ribonuclease Inhibitor"/>
    <property type="match status" value="1"/>
</dbReference>